<evidence type="ECO:0000313" key="4">
    <source>
        <dbReference type="EMBL" id="KIN06932.1"/>
    </source>
</evidence>
<dbReference type="EMBL" id="KN832870">
    <property type="protein sequence ID" value="KIN06932.1"/>
    <property type="molecule type" value="Genomic_DNA"/>
</dbReference>
<keyword evidence="1" id="KW-0677">Repeat</keyword>
<dbReference type="PROSITE" id="PS50297">
    <property type="entry name" value="ANK_REP_REGION"/>
    <property type="match status" value="2"/>
</dbReference>
<accession>A0A0C3HXI2</accession>
<dbReference type="STRING" id="913774.A0A0C3HXI2"/>
<dbReference type="Proteomes" id="UP000054321">
    <property type="component" value="Unassembled WGS sequence"/>
</dbReference>
<evidence type="ECO:0000256" key="3">
    <source>
        <dbReference type="PROSITE-ProRule" id="PRU00023"/>
    </source>
</evidence>
<dbReference type="AlphaFoldDB" id="A0A0C3HXI2"/>
<dbReference type="InterPro" id="IPR036770">
    <property type="entry name" value="Ankyrin_rpt-contain_sf"/>
</dbReference>
<dbReference type="InParanoid" id="A0A0C3HXI2"/>
<dbReference type="PROSITE" id="PS50088">
    <property type="entry name" value="ANK_REPEAT"/>
    <property type="match status" value="2"/>
</dbReference>
<dbReference type="PRINTS" id="PR01415">
    <property type="entry name" value="ANKYRIN"/>
</dbReference>
<evidence type="ECO:0000256" key="2">
    <source>
        <dbReference type="ARBA" id="ARBA00023043"/>
    </source>
</evidence>
<feature type="non-terminal residue" evidence="4">
    <location>
        <position position="1"/>
    </location>
</feature>
<keyword evidence="2 3" id="KW-0040">ANK repeat</keyword>
<dbReference type="SUPFAM" id="SSF48403">
    <property type="entry name" value="Ankyrin repeat"/>
    <property type="match status" value="1"/>
</dbReference>
<organism evidence="4 5">
    <name type="scientific">Oidiodendron maius (strain Zn)</name>
    <dbReference type="NCBI Taxonomy" id="913774"/>
    <lineage>
        <taxon>Eukaryota</taxon>
        <taxon>Fungi</taxon>
        <taxon>Dikarya</taxon>
        <taxon>Ascomycota</taxon>
        <taxon>Pezizomycotina</taxon>
        <taxon>Leotiomycetes</taxon>
        <taxon>Leotiomycetes incertae sedis</taxon>
        <taxon>Myxotrichaceae</taxon>
        <taxon>Oidiodendron</taxon>
    </lineage>
</organism>
<keyword evidence="5" id="KW-1185">Reference proteome</keyword>
<reference evidence="4 5" key="1">
    <citation type="submission" date="2014-04" db="EMBL/GenBank/DDBJ databases">
        <authorList>
            <consortium name="DOE Joint Genome Institute"/>
            <person name="Kuo A."/>
            <person name="Martino E."/>
            <person name="Perotto S."/>
            <person name="Kohler A."/>
            <person name="Nagy L.G."/>
            <person name="Floudas D."/>
            <person name="Copeland A."/>
            <person name="Barry K.W."/>
            <person name="Cichocki N."/>
            <person name="Veneault-Fourrey C."/>
            <person name="LaButti K."/>
            <person name="Lindquist E.A."/>
            <person name="Lipzen A."/>
            <person name="Lundell T."/>
            <person name="Morin E."/>
            <person name="Murat C."/>
            <person name="Sun H."/>
            <person name="Tunlid A."/>
            <person name="Henrissat B."/>
            <person name="Grigoriev I.V."/>
            <person name="Hibbett D.S."/>
            <person name="Martin F."/>
            <person name="Nordberg H.P."/>
            <person name="Cantor M.N."/>
            <person name="Hua S.X."/>
        </authorList>
    </citation>
    <scope>NUCLEOTIDE SEQUENCE [LARGE SCALE GENOMIC DNA]</scope>
    <source>
        <strain evidence="4 5">Zn</strain>
    </source>
</reference>
<dbReference type="HOGENOM" id="CLU_000134_45_9_1"/>
<dbReference type="OrthoDB" id="3491535at2759"/>
<feature type="repeat" description="ANK" evidence="3">
    <location>
        <begin position="12"/>
        <end position="44"/>
    </location>
</feature>
<evidence type="ECO:0000313" key="5">
    <source>
        <dbReference type="Proteomes" id="UP000054321"/>
    </source>
</evidence>
<evidence type="ECO:0000256" key="1">
    <source>
        <dbReference type="ARBA" id="ARBA00022737"/>
    </source>
</evidence>
<reference evidence="5" key="2">
    <citation type="submission" date="2015-01" db="EMBL/GenBank/DDBJ databases">
        <title>Evolutionary Origins and Diversification of the Mycorrhizal Mutualists.</title>
        <authorList>
            <consortium name="DOE Joint Genome Institute"/>
            <consortium name="Mycorrhizal Genomics Consortium"/>
            <person name="Kohler A."/>
            <person name="Kuo A."/>
            <person name="Nagy L.G."/>
            <person name="Floudas D."/>
            <person name="Copeland A."/>
            <person name="Barry K.W."/>
            <person name="Cichocki N."/>
            <person name="Veneault-Fourrey C."/>
            <person name="LaButti K."/>
            <person name="Lindquist E.A."/>
            <person name="Lipzen A."/>
            <person name="Lundell T."/>
            <person name="Morin E."/>
            <person name="Murat C."/>
            <person name="Riley R."/>
            <person name="Ohm R."/>
            <person name="Sun H."/>
            <person name="Tunlid A."/>
            <person name="Henrissat B."/>
            <person name="Grigoriev I.V."/>
            <person name="Hibbett D.S."/>
            <person name="Martin F."/>
        </authorList>
    </citation>
    <scope>NUCLEOTIDE SEQUENCE [LARGE SCALE GENOMIC DNA]</scope>
    <source>
        <strain evidence="5">Zn</strain>
    </source>
</reference>
<dbReference type="Pfam" id="PF12796">
    <property type="entry name" value="Ank_2"/>
    <property type="match status" value="1"/>
</dbReference>
<proteinExistence type="predicted"/>
<dbReference type="PANTHER" id="PTHR24171">
    <property type="entry name" value="ANKYRIN REPEAT DOMAIN-CONTAINING PROTEIN 39-RELATED"/>
    <property type="match status" value="1"/>
</dbReference>
<protein>
    <submittedName>
        <fullName evidence="4">Uncharacterized protein</fullName>
    </submittedName>
</protein>
<feature type="repeat" description="ANK" evidence="3">
    <location>
        <begin position="45"/>
        <end position="77"/>
    </location>
</feature>
<dbReference type="PANTHER" id="PTHR24171:SF9">
    <property type="entry name" value="ANKYRIN REPEAT DOMAIN-CONTAINING PROTEIN 39"/>
    <property type="match status" value="1"/>
</dbReference>
<sequence length="81" mass="8454">EHRADVCATGEEGRTGLHLAASFGHPEVTKLLKEAGADVNGRDKKGLTPVYLACLWGNYGVVEVLCSLGADPDIGDTDDAS</sequence>
<feature type="non-terminal residue" evidence="4">
    <location>
        <position position="81"/>
    </location>
</feature>
<dbReference type="SMART" id="SM00248">
    <property type="entry name" value="ANK"/>
    <property type="match status" value="2"/>
</dbReference>
<dbReference type="Gene3D" id="1.25.40.20">
    <property type="entry name" value="Ankyrin repeat-containing domain"/>
    <property type="match status" value="1"/>
</dbReference>
<gene>
    <name evidence="4" type="ORF">OIDMADRAFT_91276</name>
</gene>
<dbReference type="InterPro" id="IPR002110">
    <property type="entry name" value="Ankyrin_rpt"/>
</dbReference>
<name>A0A0C3HXI2_OIDMZ</name>